<keyword evidence="3" id="KW-1185">Reference proteome</keyword>
<feature type="region of interest" description="Disordered" evidence="1">
    <location>
        <begin position="19"/>
        <end position="44"/>
    </location>
</feature>
<evidence type="ECO:0000313" key="2">
    <source>
        <dbReference type="EMBL" id="MED6258070.1"/>
    </source>
</evidence>
<protein>
    <submittedName>
        <fullName evidence="2">Uncharacterized protein</fullName>
    </submittedName>
</protein>
<reference evidence="2 3" key="1">
    <citation type="submission" date="2021-07" db="EMBL/GenBank/DDBJ databases">
        <authorList>
            <person name="Palmer J.M."/>
        </authorList>
    </citation>
    <scope>NUCLEOTIDE SEQUENCE [LARGE SCALE GENOMIC DNA]</scope>
    <source>
        <strain evidence="2 3">AT_MEX2019</strain>
        <tissue evidence="2">Muscle</tissue>
    </source>
</reference>
<feature type="compositionally biased region" description="Basic and acidic residues" evidence="1">
    <location>
        <begin position="35"/>
        <end position="44"/>
    </location>
</feature>
<dbReference type="EMBL" id="JAHUTI010079945">
    <property type="protein sequence ID" value="MED6258070.1"/>
    <property type="molecule type" value="Genomic_DNA"/>
</dbReference>
<feature type="compositionally biased region" description="Acidic residues" evidence="1">
    <location>
        <begin position="23"/>
        <end position="34"/>
    </location>
</feature>
<proteinExistence type="predicted"/>
<comment type="caution">
    <text evidence="2">The sequence shown here is derived from an EMBL/GenBank/DDBJ whole genome shotgun (WGS) entry which is preliminary data.</text>
</comment>
<evidence type="ECO:0000256" key="1">
    <source>
        <dbReference type="SAM" id="MobiDB-lite"/>
    </source>
</evidence>
<name>A0ABU7C8I9_9TELE</name>
<organism evidence="2 3">
    <name type="scientific">Ataeniobius toweri</name>
    <dbReference type="NCBI Taxonomy" id="208326"/>
    <lineage>
        <taxon>Eukaryota</taxon>
        <taxon>Metazoa</taxon>
        <taxon>Chordata</taxon>
        <taxon>Craniata</taxon>
        <taxon>Vertebrata</taxon>
        <taxon>Euteleostomi</taxon>
        <taxon>Actinopterygii</taxon>
        <taxon>Neopterygii</taxon>
        <taxon>Teleostei</taxon>
        <taxon>Neoteleostei</taxon>
        <taxon>Acanthomorphata</taxon>
        <taxon>Ovalentaria</taxon>
        <taxon>Atherinomorphae</taxon>
        <taxon>Cyprinodontiformes</taxon>
        <taxon>Goodeidae</taxon>
        <taxon>Ataeniobius</taxon>
    </lineage>
</organism>
<evidence type="ECO:0000313" key="3">
    <source>
        <dbReference type="Proteomes" id="UP001345963"/>
    </source>
</evidence>
<gene>
    <name evidence="2" type="ORF">ATANTOWER_002614</name>
</gene>
<accession>A0ABU7C8I9</accession>
<dbReference type="Proteomes" id="UP001345963">
    <property type="component" value="Unassembled WGS sequence"/>
</dbReference>
<sequence length="125" mass="14862">MKRKEDITSCFAAVNKELRREREDEDHEGAEEQDEREKEEFLERRPRLRDQKQRLSTLRVKRNMQLCEKVFPDFIFFFLHVCHTQCFRSSDIFKIVVKVNTSKRLTASYHKCLIAVVAKGGSTSH</sequence>